<dbReference type="SMART" id="SM00248">
    <property type="entry name" value="ANK"/>
    <property type="match status" value="10"/>
</dbReference>
<dbReference type="Pfam" id="PF00023">
    <property type="entry name" value="Ank"/>
    <property type="match status" value="1"/>
</dbReference>
<organism evidence="3 4">
    <name type="scientific">Trichomonas vaginalis (strain ATCC PRA-98 / G3)</name>
    <dbReference type="NCBI Taxonomy" id="412133"/>
    <lineage>
        <taxon>Eukaryota</taxon>
        <taxon>Metamonada</taxon>
        <taxon>Parabasalia</taxon>
        <taxon>Trichomonadida</taxon>
        <taxon>Trichomonadidae</taxon>
        <taxon>Trichomonas</taxon>
    </lineage>
</organism>
<keyword evidence="4" id="KW-1185">Reference proteome</keyword>
<accession>A2DMT8</accession>
<keyword evidence="1" id="KW-0040">ANK repeat</keyword>
<dbReference type="InParanoid" id="A2DMT8"/>
<dbReference type="InterPro" id="IPR020683">
    <property type="entry name" value="DUF3447"/>
</dbReference>
<reference evidence="3" key="2">
    <citation type="journal article" date="2007" name="Science">
        <title>Draft genome sequence of the sexually transmitted pathogen Trichomonas vaginalis.</title>
        <authorList>
            <person name="Carlton J.M."/>
            <person name="Hirt R.P."/>
            <person name="Silva J.C."/>
            <person name="Delcher A.L."/>
            <person name="Schatz M."/>
            <person name="Zhao Q."/>
            <person name="Wortman J.R."/>
            <person name="Bidwell S.L."/>
            <person name="Alsmark U.C.M."/>
            <person name="Besteiro S."/>
            <person name="Sicheritz-Ponten T."/>
            <person name="Noel C.J."/>
            <person name="Dacks J.B."/>
            <person name="Foster P.G."/>
            <person name="Simillion C."/>
            <person name="Van de Peer Y."/>
            <person name="Miranda-Saavedra D."/>
            <person name="Barton G.J."/>
            <person name="Westrop G.D."/>
            <person name="Mueller S."/>
            <person name="Dessi D."/>
            <person name="Fiori P.L."/>
            <person name="Ren Q."/>
            <person name="Paulsen I."/>
            <person name="Zhang H."/>
            <person name="Bastida-Corcuera F.D."/>
            <person name="Simoes-Barbosa A."/>
            <person name="Brown M.T."/>
            <person name="Hayes R.D."/>
            <person name="Mukherjee M."/>
            <person name="Okumura C.Y."/>
            <person name="Schneider R."/>
            <person name="Smith A.J."/>
            <person name="Vanacova S."/>
            <person name="Villalvazo M."/>
            <person name="Haas B.J."/>
            <person name="Pertea M."/>
            <person name="Feldblyum T.V."/>
            <person name="Utterback T.R."/>
            <person name="Shu C.L."/>
            <person name="Osoegawa K."/>
            <person name="de Jong P.J."/>
            <person name="Hrdy I."/>
            <person name="Horvathova L."/>
            <person name="Zubacova Z."/>
            <person name="Dolezal P."/>
            <person name="Malik S.B."/>
            <person name="Logsdon J.M. Jr."/>
            <person name="Henze K."/>
            <person name="Gupta A."/>
            <person name="Wang C.C."/>
            <person name="Dunne R.L."/>
            <person name="Upcroft J.A."/>
            <person name="Upcroft P."/>
            <person name="White O."/>
            <person name="Salzberg S.L."/>
            <person name="Tang P."/>
            <person name="Chiu C.-H."/>
            <person name="Lee Y.-S."/>
            <person name="Embley T.M."/>
            <person name="Coombs G.H."/>
            <person name="Mottram J.C."/>
            <person name="Tachezy J."/>
            <person name="Fraser-Liggett C.M."/>
            <person name="Johnson P.J."/>
        </authorList>
    </citation>
    <scope>NUCLEOTIDE SEQUENCE [LARGE SCALE GENOMIC DNA]</scope>
    <source>
        <strain evidence="3">G3</strain>
    </source>
</reference>
<dbReference type="Pfam" id="PF11929">
    <property type="entry name" value="DUF3447"/>
    <property type="match status" value="1"/>
</dbReference>
<dbReference type="Pfam" id="PF13637">
    <property type="entry name" value="Ank_4"/>
    <property type="match status" value="1"/>
</dbReference>
<feature type="repeat" description="ANK" evidence="1">
    <location>
        <begin position="239"/>
        <end position="271"/>
    </location>
</feature>
<evidence type="ECO:0000313" key="4">
    <source>
        <dbReference type="Proteomes" id="UP000001542"/>
    </source>
</evidence>
<feature type="repeat" description="ANK" evidence="1">
    <location>
        <begin position="305"/>
        <end position="337"/>
    </location>
</feature>
<feature type="repeat" description="ANK" evidence="1">
    <location>
        <begin position="272"/>
        <end position="304"/>
    </location>
</feature>
<dbReference type="PANTHER" id="PTHR24182">
    <property type="entry name" value="ANKYRIN REPEAT AND SOCS BOX CONTAINING 4"/>
    <property type="match status" value="1"/>
</dbReference>
<feature type="repeat" description="ANK" evidence="1">
    <location>
        <begin position="170"/>
        <end position="202"/>
    </location>
</feature>
<dbReference type="VEuPathDB" id="TrichDB:TVAGG3_0059120"/>
<feature type="repeat" description="ANK" evidence="1">
    <location>
        <begin position="203"/>
        <end position="237"/>
    </location>
</feature>
<dbReference type="EMBL" id="DS113220">
    <property type="protein sequence ID" value="EAY18309.1"/>
    <property type="molecule type" value="Genomic_DNA"/>
</dbReference>
<dbReference type="SMR" id="A2DMT8"/>
<dbReference type="InterPro" id="IPR036770">
    <property type="entry name" value="Ankyrin_rpt-contain_sf"/>
</dbReference>
<proteinExistence type="predicted"/>
<dbReference type="STRING" id="5722.A2DMT8"/>
<evidence type="ECO:0000256" key="1">
    <source>
        <dbReference type="PROSITE-ProRule" id="PRU00023"/>
    </source>
</evidence>
<dbReference type="PRINTS" id="PR01415">
    <property type="entry name" value="ANKYRIN"/>
</dbReference>
<dbReference type="PROSITE" id="PS50297">
    <property type="entry name" value="ANK_REP_REGION"/>
    <property type="match status" value="6"/>
</dbReference>
<dbReference type="InterPro" id="IPR002110">
    <property type="entry name" value="Ankyrin_rpt"/>
</dbReference>
<feature type="domain" description="DUF3447" evidence="2">
    <location>
        <begin position="56"/>
        <end position="131"/>
    </location>
</feature>
<dbReference type="Gene3D" id="1.25.40.20">
    <property type="entry name" value="Ankyrin repeat-containing domain"/>
    <property type="match status" value="2"/>
</dbReference>
<dbReference type="Proteomes" id="UP000001542">
    <property type="component" value="Unassembled WGS sequence"/>
</dbReference>
<sequence length="461" mass="52081">MKDDRSSLIVFIKDDDGFDTHQMMDSDYYPDGYLSLLELCCYHGAVDCFKIFRTKFNFKITKRCLELAFIGGNPDIMSECLKVNKPYKRCMKYAIASHNIDFVCYLMNEHNIDIDLKYCCKFNNLQAFLVYLDQTNNINDCFIYSPMFNMPSLCEYLISHGADVNTTNPKNQTTLHLAAKHSNKRVVEFLISHGANINAKDSNGRIALHSAITYPTFNLEIIEFLVLHGAEINAKENKYGYTPLHKSTSETMTDIAVFLIEHGADIKSTDIKGQTPLHHAVDYNNVELVKLLISKGAEIDAQDLNGETALHLAALNGNTKMVEILLINGANVNAKNVDGVTVLQKASVSYYTYYETNREEIDKTNVVEYLILYGAIINETDNSGDMALHYAAFSNNIEAIKLLLLYGAIVDAKDKDGWSAYKIADARRYNEIIEILTKNGSTEQPSTMNFNFNVFPQFGFF</sequence>
<dbReference type="AlphaFoldDB" id="A2DMT8"/>
<evidence type="ECO:0000313" key="3">
    <source>
        <dbReference type="EMBL" id="EAY18309.1"/>
    </source>
</evidence>
<reference evidence="3" key="1">
    <citation type="submission" date="2006-10" db="EMBL/GenBank/DDBJ databases">
        <authorList>
            <person name="Amadeo P."/>
            <person name="Zhao Q."/>
            <person name="Wortman J."/>
            <person name="Fraser-Liggett C."/>
            <person name="Carlton J."/>
        </authorList>
    </citation>
    <scope>NUCLEOTIDE SEQUENCE</scope>
    <source>
        <strain evidence="3">G3</strain>
    </source>
</reference>
<name>A2DMT8_TRIV3</name>
<dbReference type="RefSeq" id="XP_001579295.1">
    <property type="nucleotide sequence ID" value="XM_001579245.1"/>
</dbReference>
<dbReference type="VEuPathDB" id="TrichDB:TVAG_254210"/>
<dbReference type="OrthoDB" id="20872at2759"/>
<protein>
    <submittedName>
        <fullName evidence="3">Ankyrin repeat protein, putative</fullName>
    </submittedName>
</protein>
<dbReference type="PANTHER" id="PTHR24182:SF13">
    <property type="entry name" value="LD18443P"/>
    <property type="match status" value="1"/>
</dbReference>
<dbReference type="Pfam" id="PF12796">
    <property type="entry name" value="Ank_2"/>
    <property type="match status" value="2"/>
</dbReference>
<dbReference type="KEGG" id="tva:5463815"/>
<dbReference type="eggNOG" id="KOG4177">
    <property type="taxonomic scope" value="Eukaryota"/>
</dbReference>
<dbReference type="SUPFAM" id="SSF48403">
    <property type="entry name" value="Ankyrin repeat"/>
    <property type="match status" value="1"/>
</dbReference>
<evidence type="ECO:0000259" key="2">
    <source>
        <dbReference type="Pfam" id="PF11929"/>
    </source>
</evidence>
<gene>
    <name evidence="3" type="ORF">TVAG_254210</name>
</gene>
<dbReference type="PROSITE" id="PS50088">
    <property type="entry name" value="ANK_REPEAT"/>
    <property type="match status" value="6"/>
</dbReference>
<feature type="repeat" description="ANK" evidence="1">
    <location>
        <begin position="383"/>
        <end position="415"/>
    </location>
</feature>